<dbReference type="Pfam" id="PF07726">
    <property type="entry name" value="AAA_3"/>
    <property type="match status" value="1"/>
</dbReference>
<dbReference type="SUPFAM" id="SSF52540">
    <property type="entry name" value="P-loop containing nucleoside triphosphate hydrolases"/>
    <property type="match status" value="1"/>
</dbReference>
<protein>
    <submittedName>
        <fullName evidence="3">MoxR family ATPase</fullName>
    </submittedName>
</protein>
<name>A0A6B8M356_9HYPH</name>
<dbReference type="GO" id="GO:0016887">
    <property type="term" value="F:ATP hydrolysis activity"/>
    <property type="evidence" value="ECO:0007669"/>
    <property type="project" value="InterPro"/>
</dbReference>
<evidence type="ECO:0000259" key="2">
    <source>
        <dbReference type="SMART" id="SM00382"/>
    </source>
</evidence>
<dbReference type="PANTHER" id="PTHR42759">
    <property type="entry name" value="MOXR FAMILY PROTEIN"/>
    <property type="match status" value="1"/>
</dbReference>
<feature type="domain" description="AAA+ ATPase" evidence="2">
    <location>
        <begin position="71"/>
        <end position="215"/>
    </location>
</feature>
<dbReference type="InterPro" id="IPR027417">
    <property type="entry name" value="P-loop_NTPase"/>
</dbReference>
<reference evidence="3 4" key="1">
    <citation type="submission" date="2019-09" db="EMBL/GenBank/DDBJ databases">
        <title>Isolation and complete genome sequencing of Methylocystis species.</title>
        <authorList>
            <person name="Rumah B.L."/>
            <person name="Stead C.E."/>
            <person name="Stevens B.C."/>
            <person name="Minton N.P."/>
            <person name="Grosse-Honebrink A."/>
            <person name="Zhang Y."/>
        </authorList>
    </citation>
    <scope>NUCLEOTIDE SEQUENCE [LARGE SCALE GENOMIC DNA]</scope>
    <source>
        <strain evidence="3 4">BRCS2</strain>
    </source>
</reference>
<dbReference type="PIRSF" id="PIRSF002849">
    <property type="entry name" value="AAA_ATPase_chaperone_MoxR_prd"/>
    <property type="match status" value="1"/>
</dbReference>
<evidence type="ECO:0000256" key="1">
    <source>
        <dbReference type="SAM" id="MobiDB-lite"/>
    </source>
</evidence>
<dbReference type="GO" id="GO:0005524">
    <property type="term" value="F:ATP binding"/>
    <property type="evidence" value="ECO:0007669"/>
    <property type="project" value="InterPro"/>
</dbReference>
<dbReference type="Pfam" id="PF17863">
    <property type="entry name" value="AAA_lid_2"/>
    <property type="match status" value="1"/>
</dbReference>
<dbReference type="Proteomes" id="UP000422569">
    <property type="component" value="Chromosome"/>
</dbReference>
<keyword evidence="4" id="KW-1185">Reference proteome</keyword>
<dbReference type="KEGG" id="mpar:F7D14_04015"/>
<proteinExistence type="predicted"/>
<dbReference type="InterPro" id="IPR011703">
    <property type="entry name" value="ATPase_AAA-3"/>
</dbReference>
<gene>
    <name evidence="3" type="ORF">F7D14_04015</name>
</gene>
<dbReference type="InterPro" id="IPR003593">
    <property type="entry name" value="AAA+_ATPase"/>
</dbReference>
<evidence type="ECO:0000313" key="3">
    <source>
        <dbReference type="EMBL" id="QGM96728.1"/>
    </source>
</evidence>
<dbReference type="PANTHER" id="PTHR42759:SF6">
    <property type="entry name" value="REGULATORY PROTEIN-RELATED"/>
    <property type="match status" value="1"/>
</dbReference>
<dbReference type="InterPro" id="IPR041628">
    <property type="entry name" value="ChlI/MoxR_AAA_lid"/>
</dbReference>
<dbReference type="Gene3D" id="3.40.50.300">
    <property type="entry name" value="P-loop containing nucleotide triphosphate hydrolases"/>
    <property type="match status" value="1"/>
</dbReference>
<organism evidence="3 4">
    <name type="scientific">Methylocystis parvus</name>
    <dbReference type="NCBI Taxonomy" id="134"/>
    <lineage>
        <taxon>Bacteria</taxon>
        <taxon>Pseudomonadati</taxon>
        <taxon>Pseudomonadota</taxon>
        <taxon>Alphaproteobacteria</taxon>
        <taxon>Hyphomicrobiales</taxon>
        <taxon>Methylocystaceae</taxon>
        <taxon>Methylocystis</taxon>
    </lineage>
</organism>
<dbReference type="Gene3D" id="1.10.8.80">
    <property type="entry name" value="Magnesium chelatase subunit I, C-Terminal domain"/>
    <property type="match status" value="1"/>
</dbReference>
<sequence length="369" mass="41285">MLFNNSASSPFPRSRPPFSDSVRSRPLNEVSLSEPKLAEWRERAIAFEQEIQKAVIGQERVIRLVTIGVFARGHVMIEGDVGVGKTTLLRAASRALGGDFARVEGTVDMMPSDILYHTYLGDDGRPRVEPSELLRLAETLPVFFFNEINRARPQVHSLLLRLMAERSVTAFNRLYRFPYLQVFADRNMVEREETFELPAAARDRFFMEISMGAPTDLEARRKLVFDPAFQDMDALLDRVGSGTVDYREIGAVARTIQDTVKASATLENYVLNLWQGLTKPASVDISLPDVDVSTLVKGGASPRGLATLARAARVRAWLEGRDYMTPDDVKDVFFEVMGHRIFVDPIHALRGDEPVSQLCQAVFDATPVP</sequence>
<accession>A0A6B8M356</accession>
<dbReference type="AlphaFoldDB" id="A0A6B8M356"/>
<dbReference type="InterPro" id="IPR050764">
    <property type="entry name" value="CbbQ/NirQ/NorQ/GpvN"/>
</dbReference>
<dbReference type="EMBL" id="CP044331">
    <property type="protein sequence ID" value="QGM96728.1"/>
    <property type="molecule type" value="Genomic_DNA"/>
</dbReference>
<dbReference type="SMART" id="SM00382">
    <property type="entry name" value="AAA"/>
    <property type="match status" value="1"/>
</dbReference>
<dbReference type="CDD" id="cd00009">
    <property type="entry name" value="AAA"/>
    <property type="match status" value="1"/>
</dbReference>
<feature type="region of interest" description="Disordered" evidence="1">
    <location>
        <begin position="1"/>
        <end position="24"/>
    </location>
</feature>
<evidence type="ECO:0000313" key="4">
    <source>
        <dbReference type="Proteomes" id="UP000422569"/>
    </source>
</evidence>